<feature type="compositionally biased region" description="Polar residues" evidence="5">
    <location>
        <begin position="317"/>
        <end position="326"/>
    </location>
</feature>
<dbReference type="PANTHER" id="PTHR46592:SF14">
    <property type="entry name" value="RING-TYPE DOMAIN-CONTAINING PROTEIN"/>
    <property type="match status" value="1"/>
</dbReference>
<dbReference type="PANTHER" id="PTHR46592">
    <property type="entry name" value="RING-H2 FINGER PROTEIN ATL67"/>
    <property type="match status" value="1"/>
</dbReference>
<dbReference type="SMART" id="SM00184">
    <property type="entry name" value="RING"/>
    <property type="match status" value="1"/>
</dbReference>
<dbReference type="PROSITE" id="PS50089">
    <property type="entry name" value="ZF_RING_2"/>
    <property type="match status" value="1"/>
</dbReference>
<feature type="region of interest" description="Disordered" evidence="5">
    <location>
        <begin position="449"/>
        <end position="511"/>
    </location>
</feature>
<dbReference type="SUPFAM" id="SSF57850">
    <property type="entry name" value="RING/U-box"/>
    <property type="match status" value="1"/>
</dbReference>
<feature type="compositionally biased region" description="Low complexity" evidence="5">
    <location>
        <begin position="327"/>
        <end position="338"/>
    </location>
</feature>
<dbReference type="Gene3D" id="3.30.40.10">
    <property type="entry name" value="Zinc/RING finger domain, C3HC4 (zinc finger)"/>
    <property type="match status" value="1"/>
</dbReference>
<dbReference type="Proteomes" id="UP001369086">
    <property type="component" value="Unassembled WGS sequence"/>
</dbReference>
<gene>
    <name evidence="7" type="ORF">HHUSO_G2066</name>
</gene>
<sequence>MTFWNEEIKDHWMKINHLLNLETNSQRKYLDEEMGQEAGKPAWPKPAGGYQTITGRRYGRRHAYISFRPTLAKQENSSKENSGECGGMEMNSVHKENALSSTGAISSTLHTIFPAANNSVLPEINGATIFKEGSGRKNAASKKGTDTAGCSFKMLEDEQTSSNNSENGSGRKKSSEACAWPTLEDNETCPRSPAGPGFVNIDSYEPDSNGGEEDDLSVDSSIGTRPGLQKRLDNMICELEKEFDYLSGLHSYLYTKSCEEVEPVPKNGCCGTDLEESSENNRMFQRRLSRLTEESLDKSNLCDEKLNKLDIAEAASTPVSDRSIQISDGNSDQGSSSSEMVVRPKVRKQHGEGNLERRKRSQSDESKHGTSRPKKPLDGQWSANTPFLMTHTEKVSKESRCESARTESASKGAKQAEGKKKATELQSCKHDEEDDLWEDFEELQKSCASFGKDDDSSECSEGEWSPTWTSDSAVDKEQSSSDESWETLPGLDEPEHEIQSSSSSSLDDVPELNFHSEGQASLEDGEIPWLPYQEETDSSSDDDTDGMSQFVHPGLFMLDGNNNFEDDSSVSEDFDAEWRLLDEFGEGFGVAQAFSYVDPQMLTYMALEERLAQAMEAALAHLESLAIDVEQAHPPATEEIIDCLPQITVLEDHHGQEQCCAICCCEYMKDEIATELPCRHVFHKSCVTRWLQKSATCPVCRHVLSPALPDSAVATTFVLDHDTPPSTHSAAGTR</sequence>
<feature type="region of interest" description="Disordered" evidence="5">
    <location>
        <begin position="155"/>
        <end position="223"/>
    </location>
</feature>
<evidence type="ECO:0000256" key="5">
    <source>
        <dbReference type="SAM" id="MobiDB-lite"/>
    </source>
</evidence>
<dbReference type="InterPro" id="IPR044289">
    <property type="entry name" value="ATL67-70"/>
</dbReference>
<protein>
    <submittedName>
        <fullName evidence="7">E3 ubiquitin-protein ligase Praja-2 isoform X1</fullName>
    </submittedName>
</protein>
<dbReference type="InterPro" id="IPR013083">
    <property type="entry name" value="Znf_RING/FYVE/PHD"/>
</dbReference>
<evidence type="ECO:0000313" key="8">
    <source>
        <dbReference type="Proteomes" id="UP001369086"/>
    </source>
</evidence>
<feature type="region of interest" description="Disordered" evidence="5">
    <location>
        <begin position="316"/>
        <end position="433"/>
    </location>
</feature>
<keyword evidence="1" id="KW-0479">Metal-binding</keyword>
<feature type="compositionally biased region" description="Basic and acidic residues" evidence="5">
    <location>
        <begin position="349"/>
        <end position="368"/>
    </location>
</feature>
<evidence type="ECO:0000256" key="1">
    <source>
        <dbReference type="ARBA" id="ARBA00022723"/>
    </source>
</evidence>
<dbReference type="Pfam" id="PF13639">
    <property type="entry name" value="zf-RING_2"/>
    <property type="match status" value="1"/>
</dbReference>
<dbReference type="InterPro" id="IPR001841">
    <property type="entry name" value="Znf_RING"/>
</dbReference>
<dbReference type="EMBL" id="JAHFZB010000002">
    <property type="protein sequence ID" value="KAK6492685.1"/>
    <property type="molecule type" value="Genomic_DNA"/>
</dbReference>
<keyword evidence="8" id="KW-1185">Reference proteome</keyword>
<organism evidence="7 8">
    <name type="scientific">Huso huso</name>
    <name type="common">Beluga</name>
    <name type="synonym">Acipenser huso</name>
    <dbReference type="NCBI Taxonomy" id="61971"/>
    <lineage>
        <taxon>Eukaryota</taxon>
        <taxon>Metazoa</taxon>
        <taxon>Chordata</taxon>
        <taxon>Craniata</taxon>
        <taxon>Vertebrata</taxon>
        <taxon>Euteleostomi</taxon>
        <taxon>Actinopterygii</taxon>
        <taxon>Chondrostei</taxon>
        <taxon>Acipenseriformes</taxon>
        <taxon>Acipenseridae</taxon>
        <taxon>Huso</taxon>
    </lineage>
</organism>
<name>A0ABR1A7Z8_HUSHU</name>
<comment type="caution">
    <text evidence="7">The sequence shown here is derived from an EMBL/GenBank/DDBJ whole genome shotgun (WGS) entry which is preliminary data.</text>
</comment>
<feature type="domain" description="RING-type" evidence="6">
    <location>
        <begin position="660"/>
        <end position="701"/>
    </location>
</feature>
<accession>A0ABR1A7Z8</accession>
<evidence type="ECO:0000259" key="6">
    <source>
        <dbReference type="PROSITE" id="PS50089"/>
    </source>
</evidence>
<evidence type="ECO:0000256" key="4">
    <source>
        <dbReference type="PROSITE-ProRule" id="PRU00175"/>
    </source>
</evidence>
<feature type="compositionally biased region" description="Basic and acidic residues" evidence="5">
    <location>
        <begin position="414"/>
        <end position="431"/>
    </location>
</feature>
<evidence type="ECO:0000256" key="3">
    <source>
        <dbReference type="ARBA" id="ARBA00022833"/>
    </source>
</evidence>
<dbReference type="CDD" id="cd16465">
    <property type="entry name" value="RING-H2_PJA1_2"/>
    <property type="match status" value="1"/>
</dbReference>
<feature type="compositionally biased region" description="Basic and acidic residues" evidence="5">
    <location>
        <begin position="391"/>
        <end position="405"/>
    </location>
</feature>
<keyword evidence="3" id="KW-0862">Zinc</keyword>
<evidence type="ECO:0000313" key="7">
    <source>
        <dbReference type="EMBL" id="KAK6492685.1"/>
    </source>
</evidence>
<proteinExistence type="predicted"/>
<keyword evidence="2 4" id="KW-0863">Zinc-finger</keyword>
<evidence type="ECO:0000256" key="2">
    <source>
        <dbReference type="ARBA" id="ARBA00022771"/>
    </source>
</evidence>
<reference evidence="7 8" key="1">
    <citation type="submission" date="2021-05" db="EMBL/GenBank/DDBJ databases">
        <authorList>
            <person name="Zahm M."/>
            <person name="Klopp C."/>
            <person name="Cabau C."/>
            <person name="Kuhl H."/>
            <person name="Suciu R."/>
            <person name="Ciorpac M."/>
            <person name="Holostenco D."/>
            <person name="Gessner J."/>
            <person name="Wuertz S."/>
            <person name="Hohne C."/>
            <person name="Stock M."/>
            <person name="Gislard M."/>
            <person name="Lluch J."/>
            <person name="Milhes M."/>
            <person name="Lampietro C."/>
            <person name="Lopez Roques C."/>
            <person name="Donnadieu C."/>
            <person name="Du K."/>
            <person name="Schartl M."/>
            <person name="Guiguen Y."/>
        </authorList>
    </citation>
    <scope>NUCLEOTIDE SEQUENCE [LARGE SCALE GENOMIC DNA]</scope>
    <source>
        <strain evidence="7">Hh-F2</strain>
        <tissue evidence="7">Blood</tissue>
    </source>
</reference>